<comment type="similarity">
    <text evidence="1 2">Belongs to the DXO/Dom3Z family.</text>
</comment>
<evidence type="ECO:0000256" key="1">
    <source>
        <dbReference type="ARBA" id="ARBA00006562"/>
    </source>
</evidence>
<dbReference type="PANTHER" id="PTHR12395">
    <property type="entry name" value="DOM-3 RELATED"/>
    <property type="match status" value="1"/>
</dbReference>
<accession>A0A1L8EB55</accession>
<evidence type="ECO:0000259" key="3">
    <source>
        <dbReference type="Pfam" id="PF08652"/>
    </source>
</evidence>
<dbReference type="GO" id="GO:0016787">
    <property type="term" value="F:hydrolase activity"/>
    <property type="evidence" value="ECO:0007669"/>
    <property type="project" value="UniProtKB-KW"/>
</dbReference>
<dbReference type="GO" id="GO:0004518">
    <property type="term" value="F:nuclease activity"/>
    <property type="evidence" value="ECO:0007669"/>
    <property type="project" value="UniProtKB-KW"/>
</dbReference>
<keyword evidence="2" id="KW-0540">Nuclease</keyword>
<dbReference type="InterPro" id="IPR013961">
    <property type="entry name" value="RAI1"/>
</dbReference>
<dbReference type="EMBL" id="GFDG01002964">
    <property type="protein sequence ID" value="JAV15835.1"/>
    <property type="molecule type" value="Transcribed_RNA"/>
</dbReference>
<dbReference type="GO" id="GO:0000166">
    <property type="term" value="F:nucleotide binding"/>
    <property type="evidence" value="ECO:0007669"/>
    <property type="project" value="UniProtKB-KW"/>
</dbReference>
<dbReference type="GO" id="GO:0003723">
    <property type="term" value="F:RNA binding"/>
    <property type="evidence" value="ECO:0007669"/>
    <property type="project" value="UniProtKB-KW"/>
</dbReference>
<keyword evidence="2" id="KW-0539">Nucleus</keyword>
<dbReference type="EC" id="3.6.1.-" evidence="2"/>
<evidence type="ECO:0000313" key="4">
    <source>
        <dbReference type="EMBL" id="JAV15835.1"/>
    </source>
</evidence>
<name>A0A1L8EB55_HAEIR</name>
<sequence length="329" mass="39407">MSEDQFKFFLKIKDLTNYEKRKIFIERPRLTGLYNVNYEDFFPSDTIMYHFKSQDQIVYPLDLNGTSEFFLKHRTQEQFFHTIMHTMLGGTSMFAEEKEDHAADIELTNVYSREPEMEEEFDCRKVFYYHMRLAELVFEASDSCDQDGRKHYDDNIFQVLTHQTSIGRFKLHYVCRTQGIIADGRDCLKINNLQTLNRQRFVAVKQLWAKMKDNELRLLKFWLQGYLSNIKDLYIAYKDSDGVVREPMEHIHLRDIPKKCSWKPHVCTAFLLDILNKIERLMDTVDSLETVYRFSFNAKHKTVFYKIYEGKSQYSFIPNDYADFIQGRF</sequence>
<feature type="domain" description="RAI1-like" evidence="3">
    <location>
        <begin position="212"/>
        <end position="321"/>
    </location>
</feature>
<proteinExistence type="inferred from homology"/>
<dbReference type="AlphaFoldDB" id="A0A1L8EB55"/>
<dbReference type="GO" id="GO:0000956">
    <property type="term" value="P:nuclear-transcribed mRNA catabolic process"/>
    <property type="evidence" value="ECO:0007669"/>
    <property type="project" value="TreeGrafter"/>
</dbReference>
<comment type="subcellular location">
    <subcellularLocation>
        <location evidence="2">Nucleus</location>
    </subcellularLocation>
</comment>
<dbReference type="GO" id="GO:0005829">
    <property type="term" value="C:cytosol"/>
    <property type="evidence" value="ECO:0007669"/>
    <property type="project" value="TreeGrafter"/>
</dbReference>
<dbReference type="GO" id="GO:0005634">
    <property type="term" value="C:nucleus"/>
    <property type="evidence" value="ECO:0007669"/>
    <property type="project" value="UniProtKB-SubCell"/>
</dbReference>
<keyword evidence="2" id="KW-0378">Hydrolase</keyword>
<organism evidence="4">
    <name type="scientific">Haematobia irritans</name>
    <name type="common">Horn fly</name>
    <name type="synonym">Conops irritans</name>
    <dbReference type="NCBI Taxonomy" id="7368"/>
    <lineage>
        <taxon>Eukaryota</taxon>
        <taxon>Metazoa</taxon>
        <taxon>Ecdysozoa</taxon>
        <taxon>Arthropoda</taxon>
        <taxon>Hexapoda</taxon>
        <taxon>Insecta</taxon>
        <taxon>Pterygota</taxon>
        <taxon>Neoptera</taxon>
        <taxon>Endopterygota</taxon>
        <taxon>Diptera</taxon>
        <taxon>Brachycera</taxon>
        <taxon>Muscomorpha</taxon>
        <taxon>Muscoidea</taxon>
        <taxon>Muscidae</taxon>
        <taxon>Haematobia</taxon>
    </lineage>
</organism>
<protein>
    <recommendedName>
        <fullName evidence="2">Decapping nuclease</fullName>
        <ecNumber evidence="2">3.6.1.-</ecNumber>
    </recommendedName>
</protein>
<keyword evidence="2" id="KW-0479">Metal-binding</keyword>
<dbReference type="Pfam" id="PF08652">
    <property type="entry name" value="RAI1"/>
    <property type="match status" value="1"/>
</dbReference>
<dbReference type="GO" id="GO:0110155">
    <property type="term" value="P:NAD-cap decapping"/>
    <property type="evidence" value="ECO:0007669"/>
    <property type="project" value="TreeGrafter"/>
</dbReference>
<comment type="cofactor">
    <cofactor evidence="2">
        <name>a divalent metal cation</name>
        <dbReference type="ChEBI" id="CHEBI:60240"/>
    </cofactor>
</comment>
<evidence type="ECO:0000256" key="2">
    <source>
        <dbReference type="RuleBase" id="RU367113"/>
    </source>
</evidence>
<keyword evidence="2" id="KW-0547">Nucleotide-binding</keyword>
<dbReference type="InterPro" id="IPR039039">
    <property type="entry name" value="RAI1-like_fam"/>
</dbReference>
<dbReference type="GO" id="GO:0046872">
    <property type="term" value="F:metal ion binding"/>
    <property type="evidence" value="ECO:0007669"/>
    <property type="project" value="UniProtKB-KW"/>
</dbReference>
<dbReference type="PANTHER" id="PTHR12395:SF9">
    <property type="entry name" value="DECAPPING AND EXORIBONUCLEASE PROTEIN"/>
    <property type="match status" value="1"/>
</dbReference>
<keyword evidence="2" id="KW-0694">RNA-binding</keyword>
<comment type="function">
    <text evidence="2">Decapping enzyme for NAD-capped RNAs: specifically hydrolyzes the nicotinamide adenine dinucleotide (NAD) cap from a subset of RNAs by removing the entire NAD moiety from the 5'-end of an NAD-capped RNA.</text>
</comment>
<reference evidence="4" key="1">
    <citation type="submission" date="2017-01" db="EMBL/GenBank/DDBJ databases">
        <title>An insight into the sialome and mialome of the horn fly, Haematobia irritans.</title>
        <authorList>
            <person name="Breijo M."/>
            <person name="Boiani M."/>
            <person name="Ures X."/>
            <person name="Rocha S."/>
            <person name="Sequeira M."/>
            <person name="Ribeiro J.M."/>
        </authorList>
    </citation>
    <scope>NUCLEOTIDE SEQUENCE</scope>
</reference>